<accession>A0ABT5SA64</accession>
<evidence type="ECO:0000313" key="1">
    <source>
        <dbReference type="EMBL" id="MDD7914973.1"/>
    </source>
</evidence>
<gene>
    <name evidence="1" type="ORF">N5A56_011345</name>
</gene>
<protein>
    <recommendedName>
        <fullName evidence="3">ATP-binding cassette domain-containing protein</fullName>
    </recommendedName>
</protein>
<dbReference type="InterPro" id="IPR027417">
    <property type="entry name" value="P-loop_NTPase"/>
</dbReference>
<dbReference type="SUPFAM" id="SSF52540">
    <property type="entry name" value="P-loop containing nucleoside triphosphate hydrolases"/>
    <property type="match status" value="1"/>
</dbReference>
<name>A0ABT5SA64_9FLAO</name>
<evidence type="ECO:0008006" key="3">
    <source>
        <dbReference type="Google" id="ProtNLM"/>
    </source>
</evidence>
<proteinExistence type="predicted"/>
<dbReference type="RefSeq" id="WP_274270413.1">
    <property type="nucleotide sequence ID" value="NZ_JAOSLC020000003.1"/>
</dbReference>
<reference evidence="1" key="1">
    <citation type="submission" date="2023-02" db="EMBL/GenBank/DDBJ databases">
        <title>Polaribacter ponticola sp. nov., isolated from seawater.</title>
        <authorList>
            <person name="Baek J.H."/>
            <person name="Kim J.M."/>
            <person name="Choi D.G."/>
            <person name="Jeon C.O."/>
        </authorList>
    </citation>
    <scope>NUCLEOTIDE SEQUENCE</scope>
    <source>
        <strain evidence="1">MSW5</strain>
    </source>
</reference>
<dbReference type="Proteomes" id="UP001151478">
    <property type="component" value="Unassembled WGS sequence"/>
</dbReference>
<keyword evidence="2" id="KW-1185">Reference proteome</keyword>
<organism evidence="1 2">
    <name type="scientific">Polaribacter ponticola</name>
    <dbReference type="NCBI Taxonomy" id="2978475"/>
    <lineage>
        <taxon>Bacteria</taxon>
        <taxon>Pseudomonadati</taxon>
        <taxon>Bacteroidota</taxon>
        <taxon>Flavobacteriia</taxon>
        <taxon>Flavobacteriales</taxon>
        <taxon>Flavobacteriaceae</taxon>
    </lineage>
</organism>
<comment type="caution">
    <text evidence="1">The sequence shown here is derived from an EMBL/GenBank/DDBJ whole genome shotgun (WGS) entry which is preliminary data.</text>
</comment>
<dbReference type="EMBL" id="JAOSLC020000003">
    <property type="protein sequence ID" value="MDD7914973.1"/>
    <property type="molecule type" value="Genomic_DNA"/>
</dbReference>
<evidence type="ECO:0000313" key="2">
    <source>
        <dbReference type="Proteomes" id="UP001151478"/>
    </source>
</evidence>
<sequence length="129" mass="14962">MYLRLLFLKDEINCLKTIDTYFKKTGKKIKEAFLKDEIIEINQHKKIFLSDLKKGTPTLSYWLKDKIRILKRIILPTGISIAFLGPDGSGKTTVINGLVNANLPFRQTNYFHLKPIENKEKNNSYNRSS</sequence>